<dbReference type="EC" id="3.1.3.15" evidence="3"/>
<dbReference type="InterPro" id="IPR006385">
    <property type="entry name" value="HAD_hydro_SerB1"/>
</dbReference>
<organism evidence="11 12">
    <name type="scientific">Dasania phycosphaerae</name>
    <dbReference type="NCBI Taxonomy" id="2950436"/>
    <lineage>
        <taxon>Bacteria</taxon>
        <taxon>Pseudomonadati</taxon>
        <taxon>Pseudomonadota</taxon>
        <taxon>Gammaproteobacteria</taxon>
        <taxon>Cellvibrionales</taxon>
        <taxon>Spongiibacteraceae</taxon>
        <taxon>Dasania</taxon>
    </lineage>
</organism>
<evidence type="ECO:0000313" key="11">
    <source>
        <dbReference type="EMBL" id="MCZ0864618.1"/>
    </source>
</evidence>
<evidence type="ECO:0000256" key="4">
    <source>
        <dbReference type="ARBA" id="ARBA00021697"/>
    </source>
</evidence>
<keyword evidence="6 11" id="KW-0378">Hydrolase</keyword>
<dbReference type="InterPro" id="IPR036412">
    <property type="entry name" value="HAD-like_sf"/>
</dbReference>
<dbReference type="GO" id="GO:0004401">
    <property type="term" value="F:histidinol-phosphatase activity"/>
    <property type="evidence" value="ECO:0007669"/>
    <property type="project" value="UniProtKB-EC"/>
</dbReference>
<evidence type="ECO:0000313" key="12">
    <source>
        <dbReference type="Proteomes" id="UP001069090"/>
    </source>
</evidence>
<evidence type="ECO:0000256" key="7">
    <source>
        <dbReference type="ARBA" id="ARBA00022842"/>
    </source>
</evidence>
<name>A0A9J6RJP3_9GAMM</name>
<keyword evidence="5" id="KW-0479">Metal-binding</keyword>
<evidence type="ECO:0000256" key="3">
    <source>
        <dbReference type="ARBA" id="ARBA00013085"/>
    </source>
</evidence>
<evidence type="ECO:0000256" key="8">
    <source>
        <dbReference type="ARBA" id="ARBA00033209"/>
    </source>
</evidence>
<evidence type="ECO:0000256" key="9">
    <source>
        <dbReference type="ARBA" id="ARBA00052092"/>
    </source>
</evidence>
<dbReference type="PANTHER" id="PTHR43344:SF13">
    <property type="entry name" value="PHOSPHATASE RV3661-RELATED"/>
    <property type="match status" value="1"/>
</dbReference>
<dbReference type="InterPro" id="IPR050582">
    <property type="entry name" value="HAD-like_SerB"/>
</dbReference>
<dbReference type="InterPro" id="IPR023214">
    <property type="entry name" value="HAD_sf"/>
</dbReference>
<dbReference type="SUPFAM" id="SSF56784">
    <property type="entry name" value="HAD-like"/>
    <property type="match status" value="1"/>
</dbReference>
<keyword evidence="7" id="KW-0460">Magnesium</keyword>
<dbReference type="Pfam" id="PF12710">
    <property type="entry name" value="HAD"/>
    <property type="match status" value="1"/>
</dbReference>
<dbReference type="Proteomes" id="UP001069090">
    <property type="component" value="Unassembled WGS sequence"/>
</dbReference>
<sequence length="218" mass="24328">MTLAIFDLDNTLLNGDSDHGWGQFLVEQGIVDSHSYKQGNDYFYQQYKDGSLNIYEYLEFSLAPLKAHPKAQLDQWHQQFMAEVIAPMRQAKADALLQQHRKQGHELLIITATNLFVTGPIANSMGVEHILASEPELVNGEYTGRVTGTPCFQEGKVKRLEAWMAEHGHSLAGSYFYSDSLNDLPLLKLVDNPVAVDADETLSAYAQAQGWPCISLRG</sequence>
<proteinExistence type="inferred from homology"/>
<dbReference type="GO" id="GO:0046872">
    <property type="term" value="F:metal ion binding"/>
    <property type="evidence" value="ECO:0007669"/>
    <property type="project" value="UniProtKB-KW"/>
</dbReference>
<dbReference type="CDD" id="cd02612">
    <property type="entry name" value="HAD_PGPPase"/>
    <property type="match status" value="1"/>
</dbReference>
<dbReference type="NCBIfam" id="TIGR01488">
    <property type="entry name" value="HAD-SF-IB"/>
    <property type="match status" value="1"/>
</dbReference>
<comment type="pathway">
    <text evidence="1">Amino-acid biosynthesis; L-histidine biosynthesis; L-histidine from 5-phospho-alpha-D-ribose 1-diphosphate: step 8/9.</text>
</comment>
<accession>A0A9J6RJP3</accession>
<dbReference type="EMBL" id="JAPTGG010000003">
    <property type="protein sequence ID" value="MCZ0864618.1"/>
    <property type="molecule type" value="Genomic_DNA"/>
</dbReference>
<dbReference type="PANTHER" id="PTHR43344">
    <property type="entry name" value="PHOSPHOSERINE PHOSPHATASE"/>
    <property type="match status" value="1"/>
</dbReference>
<dbReference type="RefSeq" id="WP_258330770.1">
    <property type="nucleotide sequence ID" value="NZ_JAPTGG010000003.1"/>
</dbReference>
<evidence type="ECO:0000256" key="10">
    <source>
        <dbReference type="ARBA" id="ARBA00053547"/>
    </source>
</evidence>
<evidence type="ECO:0000256" key="5">
    <source>
        <dbReference type="ARBA" id="ARBA00022723"/>
    </source>
</evidence>
<comment type="similarity">
    <text evidence="2">Belongs to the HAD-like hydrolase superfamily. SerB family.</text>
</comment>
<comment type="caution">
    <text evidence="11">The sequence shown here is derived from an EMBL/GenBank/DDBJ whole genome shotgun (WGS) entry which is preliminary data.</text>
</comment>
<comment type="catalytic activity">
    <reaction evidence="9">
        <text>L-histidinol phosphate + H2O = L-histidinol + phosphate</text>
        <dbReference type="Rhea" id="RHEA:14465"/>
        <dbReference type="ChEBI" id="CHEBI:15377"/>
        <dbReference type="ChEBI" id="CHEBI:43474"/>
        <dbReference type="ChEBI" id="CHEBI:57699"/>
        <dbReference type="ChEBI" id="CHEBI:57980"/>
        <dbReference type="EC" id="3.1.3.15"/>
    </reaction>
    <physiologicalReaction direction="left-to-right" evidence="9">
        <dbReference type="Rhea" id="RHEA:14466"/>
    </physiologicalReaction>
</comment>
<evidence type="ECO:0000256" key="6">
    <source>
        <dbReference type="ARBA" id="ARBA00022801"/>
    </source>
</evidence>
<keyword evidence="12" id="KW-1185">Reference proteome</keyword>
<reference evidence="11 12" key="1">
    <citation type="submission" date="2022-12" db="EMBL/GenBank/DDBJ databases">
        <title>Dasania phycosphaerae sp. nov., isolated from particulate material of the south coast of Korea.</title>
        <authorList>
            <person name="Jiang Y."/>
        </authorList>
    </citation>
    <scope>NUCLEOTIDE SEQUENCE [LARGE SCALE GENOMIC DNA]</scope>
    <source>
        <strain evidence="11 12">GY-19</strain>
    </source>
</reference>
<comment type="function">
    <text evidence="10">Catalyzes the dephosphorylation of histidinol-phosphate to histidinol, the direct precursor of histidine.</text>
</comment>
<evidence type="ECO:0000256" key="1">
    <source>
        <dbReference type="ARBA" id="ARBA00004970"/>
    </source>
</evidence>
<protein>
    <recommendedName>
        <fullName evidence="4">Histidinol-phosphatase</fullName>
        <ecNumber evidence="3">3.1.3.15</ecNumber>
    </recommendedName>
    <alternativeName>
        <fullName evidence="8">Histidinol-phosphate phosphatase</fullName>
    </alternativeName>
</protein>
<dbReference type="FunFam" id="3.40.50.1000:FF:000025">
    <property type="entry name" value="HAD hydrolase, family IB"/>
    <property type="match status" value="1"/>
</dbReference>
<dbReference type="AlphaFoldDB" id="A0A9J6RJP3"/>
<evidence type="ECO:0000256" key="2">
    <source>
        <dbReference type="ARBA" id="ARBA00009184"/>
    </source>
</evidence>
<dbReference type="Gene3D" id="3.40.50.1000">
    <property type="entry name" value="HAD superfamily/HAD-like"/>
    <property type="match status" value="1"/>
</dbReference>
<dbReference type="NCBIfam" id="TIGR01490">
    <property type="entry name" value="HAD-SF-IB-hyp1"/>
    <property type="match status" value="1"/>
</dbReference>
<dbReference type="Gene3D" id="1.20.1440.100">
    <property type="entry name" value="SG protein - dephosphorylation function"/>
    <property type="match status" value="1"/>
</dbReference>
<gene>
    <name evidence="11" type="ORF">O0V09_05370</name>
</gene>